<evidence type="ECO:0000313" key="1">
    <source>
        <dbReference type="Proteomes" id="UP000887579"/>
    </source>
</evidence>
<name>A0AC34FVW0_9BILA</name>
<sequence>MYIKQILHLNQIYQIRSSTTLPSNSGIYTIDYELLIWPSVWGDPKHQQQQRMVPEVEERSASGGVFVVA</sequence>
<organism evidence="1 2">
    <name type="scientific">Panagrolaimus sp. ES5</name>
    <dbReference type="NCBI Taxonomy" id="591445"/>
    <lineage>
        <taxon>Eukaryota</taxon>
        <taxon>Metazoa</taxon>
        <taxon>Ecdysozoa</taxon>
        <taxon>Nematoda</taxon>
        <taxon>Chromadorea</taxon>
        <taxon>Rhabditida</taxon>
        <taxon>Tylenchina</taxon>
        <taxon>Panagrolaimomorpha</taxon>
        <taxon>Panagrolaimoidea</taxon>
        <taxon>Panagrolaimidae</taxon>
        <taxon>Panagrolaimus</taxon>
    </lineage>
</organism>
<accession>A0AC34FVW0</accession>
<evidence type="ECO:0000313" key="2">
    <source>
        <dbReference type="WBParaSite" id="ES5_v2.g21632.t1"/>
    </source>
</evidence>
<dbReference type="WBParaSite" id="ES5_v2.g21632.t1">
    <property type="protein sequence ID" value="ES5_v2.g21632.t1"/>
    <property type="gene ID" value="ES5_v2.g21632"/>
</dbReference>
<protein>
    <submittedName>
        <fullName evidence="2">Uncharacterized protein</fullName>
    </submittedName>
</protein>
<reference evidence="2" key="1">
    <citation type="submission" date="2022-11" db="UniProtKB">
        <authorList>
            <consortium name="WormBaseParasite"/>
        </authorList>
    </citation>
    <scope>IDENTIFICATION</scope>
</reference>
<dbReference type="Proteomes" id="UP000887579">
    <property type="component" value="Unplaced"/>
</dbReference>
<proteinExistence type="predicted"/>